<proteinExistence type="predicted"/>
<reference evidence="1" key="1">
    <citation type="journal article" date="2021" name="Proc. Natl. Acad. Sci. U.S.A.">
        <title>A Catalog of Tens of Thousands of Viruses from Human Metagenomes Reveals Hidden Associations with Chronic Diseases.</title>
        <authorList>
            <person name="Tisza M.J."/>
            <person name="Buck C.B."/>
        </authorList>
    </citation>
    <scope>NUCLEOTIDE SEQUENCE</scope>
    <source>
        <strain evidence="1">CtQV19</strain>
    </source>
</reference>
<sequence>MFEPSGGTKDNFKKKLKYKMTKKQIIELILNTAGFELKEYEIIRAGSLTGYEGTAYDGKGGFIDFATDSFEDAIREILEDIYNTKNVEFNTILK</sequence>
<organism evidence="1">
    <name type="scientific">Myoviridae sp. ctQV19</name>
    <dbReference type="NCBI Taxonomy" id="2827607"/>
    <lineage>
        <taxon>Viruses</taxon>
        <taxon>Duplodnaviria</taxon>
        <taxon>Heunggongvirae</taxon>
        <taxon>Uroviricota</taxon>
        <taxon>Caudoviricetes</taxon>
    </lineage>
</organism>
<protein>
    <submittedName>
        <fullName evidence="1">Uncharacterized protein</fullName>
    </submittedName>
</protein>
<dbReference type="EMBL" id="BK057801">
    <property type="protein sequence ID" value="DAE92502.1"/>
    <property type="molecule type" value="Genomic_DNA"/>
</dbReference>
<evidence type="ECO:0000313" key="1">
    <source>
        <dbReference type="EMBL" id="DAE92502.1"/>
    </source>
</evidence>
<accession>A0A8S5RSR7</accession>
<name>A0A8S5RSR7_9CAUD</name>